<keyword evidence="5" id="KW-1185">Reference proteome</keyword>
<dbReference type="InterPro" id="IPR044398">
    <property type="entry name" value="Globin-sensor_dom"/>
</dbReference>
<accession>A0ABU6P375</accession>
<sequence length="576" mass="65534">MSFFVKKPRPWNAYFKYASTTEILNVEKQIKGQLSFMDISEETLEHVKNAFHLLSPYKSEMVSKFYEHITEVPHLKEMIVEHSTIDRLRITLEKYLEQFLEAKIDNEYVRTRVVIGQVHSRIHLTADHFISAHQLLVQLMISIIMEKMYDHPEKMIKTVLAVQKLAAFDQQLIVEVYMEETFKTFLFDVSDMLNEMTQLDTTKHLIQGMNNMIAESSSVTQATDEVSASIKEVAKNAGNVAERTNDAVRSAEQSKQIINEALTDISQVGKVYGQVKEQVGELNSEIEQTQEIVKVIRDITEQTNLLALNASIEAARAGEHGKGFSVVAQEVRKLAEHTKEQTLKITSNMESLLKVSHSVTIQMGDTGKLVEHSVKAARNAGEELETIVSTMEEISSSTTQIAAMTEEQSSSVMEIAERNSIIFDLSTDSQQIARQTATVILELSKQMDHYRLSFFDTNVKLRSKDIIRLAKTDHLLWKWKVYNLLLGLEKIDPAQIISHETCRLGKWYYSDLPSKIKNNSVFKKLEEPHKAVHQFAAKAIRNYVDGKIEEAQEDFIQLQTASEHVISLLSQLEAAL</sequence>
<name>A0ABU6P375_9BACI</name>
<dbReference type="RefSeq" id="WP_328015868.1">
    <property type="nucleotide sequence ID" value="NZ_JARTFS010000018.1"/>
</dbReference>
<protein>
    <submittedName>
        <fullName evidence="4">Methyl-accepting chemotaxis protein</fullName>
    </submittedName>
</protein>
<dbReference type="CDD" id="cd11386">
    <property type="entry name" value="MCP_signal"/>
    <property type="match status" value="1"/>
</dbReference>
<dbReference type="InterPro" id="IPR025991">
    <property type="entry name" value="Chemoreceptor_zinc-bind_dom"/>
</dbReference>
<evidence type="ECO:0000313" key="4">
    <source>
        <dbReference type="EMBL" id="MED4403808.1"/>
    </source>
</evidence>
<evidence type="ECO:0000259" key="3">
    <source>
        <dbReference type="PROSITE" id="PS50111"/>
    </source>
</evidence>
<proteinExistence type="predicted"/>
<gene>
    <name evidence="4" type="ORF">P9271_21085</name>
</gene>
<dbReference type="InterPro" id="IPR039379">
    <property type="entry name" value="Protoglobin_sensor_dom"/>
</dbReference>
<evidence type="ECO:0000313" key="5">
    <source>
        <dbReference type="Proteomes" id="UP001342826"/>
    </source>
</evidence>
<comment type="caution">
    <text evidence="4">The sequence shown here is derived from an EMBL/GenBank/DDBJ whole genome shotgun (WGS) entry which is preliminary data.</text>
</comment>
<dbReference type="Pfam" id="PF11563">
    <property type="entry name" value="Protoglobin"/>
    <property type="match status" value="1"/>
</dbReference>
<dbReference type="PANTHER" id="PTHR32089:SF112">
    <property type="entry name" value="LYSOZYME-LIKE PROTEIN-RELATED"/>
    <property type="match status" value="1"/>
</dbReference>
<dbReference type="Proteomes" id="UP001342826">
    <property type="component" value="Unassembled WGS sequence"/>
</dbReference>
<dbReference type="CDD" id="cd01068">
    <property type="entry name" value="globin_sensor"/>
    <property type="match status" value="1"/>
</dbReference>
<feature type="domain" description="Methyl-accepting transducer" evidence="3">
    <location>
        <begin position="201"/>
        <end position="423"/>
    </location>
</feature>
<keyword evidence="1 2" id="KW-0807">Transducer</keyword>
<evidence type="ECO:0000256" key="2">
    <source>
        <dbReference type="PROSITE-ProRule" id="PRU00284"/>
    </source>
</evidence>
<dbReference type="EMBL" id="JARTFS010000018">
    <property type="protein sequence ID" value="MED4403808.1"/>
    <property type="molecule type" value="Genomic_DNA"/>
</dbReference>
<dbReference type="SUPFAM" id="SSF46458">
    <property type="entry name" value="Globin-like"/>
    <property type="match status" value="1"/>
</dbReference>
<dbReference type="InterPro" id="IPR004089">
    <property type="entry name" value="MCPsignal_dom"/>
</dbReference>
<dbReference type="Gene3D" id="1.10.490.10">
    <property type="entry name" value="Globins"/>
    <property type="match status" value="1"/>
</dbReference>
<dbReference type="PROSITE" id="PS50111">
    <property type="entry name" value="CHEMOTAXIS_TRANSDUC_2"/>
    <property type="match status" value="1"/>
</dbReference>
<organism evidence="4 5">
    <name type="scientific">Metabacillus fastidiosus</name>
    <dbReference type="NCBI Taxonomy" id="1458"/>
    <lineage>
        <taxon>Bacteria</taxon>
        <taxon>Bacillati</taxon>
        <taxon>Bacillota</taxon>
        <taxon>Bacilli</taxon>
        <taxon>Bacillales</taxon>
        <taxon>Bacillaceae</taxon>
        <taxon>Metabacillus</taxon>
    </lineage>
</organism>
<dbReference type="PANTHER" id="PTHR32089">
    <property type="entry name" value="METHYL-ACCEPTING CHEMOTAXIS PROTEIN MCPB"/>
    <property type="match status" value="1"/>
</dbReference>
<evidence type="ECO:0000256" key="1">
    <source>
        <dbReference type="ARBA" id="ARBA00023224"/>
    </source>
</evidence>
<dbReference type="SUPFAM" id="SSF58104">
    <property type="entry name" value="Methyl-accepting chemotaxis protein (MCP) signaling domain"/>
    <property type="match status" value="1"/>
</dbReference>
<dbReference type="InterPro" id="IPR012292">
    <property type="entry name" value="Globin/Proto"/>
</dbReference>
<dbReference type="SMART" id="SM00283">
    <property type="entry name" value="MA"/>
    <property type="match status" value="1"/>
</dbReference>
<dbReference type="Gene3D" id="1.20.120.30">
    <property type="entry name" value="Aspartate receptor, ligand-binding domain"/>
    <property type="match status" value="1"/>
</dbReference>
<dbReference type="Pfam" id="PF00015">
    <property type="entry name" value="MCPsignal"/>
    <property type="match status" value="1"/>
</dbReference>
<dbReference type="Pfam" id="PF13682">
    <property type="entry name" value="CZB"/>
    <property type="match status" value="1"/>
</dbReference>
<reference evidence="4 5" key="1">
    <citation type="submission" date="2023-03" db="EMBL/GenBank/DDBJ databases">
        <title>Bacillus Genome Sequencing.</title>
        <authorList>
            <person name="Dunlap C."/>
        </authorList>
    </citation>
    <scope>NUCLEOTIDE SEQUENCE [LARGE SCALE GENOMIC DNA]</scope>
    <source>
        <strain evidence="4 5">NRS-1717</strain>
    </source>
</reference>
<dbReference type="InterPro" id="IPR009050">
    <property type="entry name" value="Globin-like_sf"/>
</dbReference>
<dbReference type="Gene3D" id="1.10.287.950">
    <property type="entry name" value="Methyl-accepting chemotaxis protein"/>
    <property type="match status" value="1"/>
</dbReference>